<keyword evidence="2" id="KW-1185">Reference proteome</keyword>
<gene>
    <name evidence="1" type="ORF">SAMN05444714_2687</name>
</gene>
<dbReference type="STRING" id="1123755.SAMN05444714_2687"/>
<dbReference type="OrthoDB" id="7869475at2"/>
<evidence type="ECO:0000313" key="1">
    <source>
        <dbReference type="EMBL" id="SFS20945.1"/>
    </source>
</evidence>
<dbReference type="AlphaFoldDB" id="A0A1I6MZ09"/>
<sequence>MTLTFPAFKLPTLKSMFGGAVANPATDATPEHEIAYAERAFLRELLAQNPEAIQSDLGLMAMMSQYPQQF</sequence>
<reference evidence="1 2" key="1">
    <citation type="submission" date="2016-10" db="EMBL/GenBank/DDBJ databases">
        <authorList>
            <person name="de Groot N.N."/>
        </authorList>
    </citation>
    <scope>NUCLEOTIDE SEQUENCE [LARGE SCALE GENOMIC DNA]</scope>
    <source>
        <strain evidence="1 2">DSM 29433</strain>
    </source>
</reference>
<dbReference type="EMBL" id="FOZM01000003">
    <property type="protein sequence ID" value="SFS20945.1"/>
    <property type="molecule type" value="Genomic_DNA"/>
</dbReference>
<proteinExistence type="predicted"/>
<organism evidence="1 2">
    <name type="scientific">Yoonia litorea</name>
    <dbReference type="NCBI Taxonomy" id="1123755"/>
    <lineage>
        <taxon>Bacteria</taxon>
        <taxon>Pseudomonadati</taxon>
        <taxon>Pseudomonadota</taxon>
        <taxon>Alphaproteobacteria</taxon>
        <taxon>Rhodobacterales</taxon>
        <taxon>Paracoccaceae</taxon>
        <taxon>Yoonia</taxon>
    </lineage>
</organism>
<accession>A0A1I6MZ09</accession>
<protein>
    <submittedName>
        <fullName evidence="1">Uncharacterized protein</fullName>
    </submittedName>
</protein>
<evidence type="ECO:0000313" key="2">
    <source>
        <dbReference type="Proteomes" id="UP000198926"/>
    </source>
</evidence>
<dbReference type="Proteomes" id="UP000198926">
    <property type="component" value="Unassembled WGS sequence"/>
</dbReference>
<dbReference type="RefSeq" id="WP_131802593.1">
    <property type="nucleotide sequence ID" value="NZ_FOZM01000003.1"/>
</dbReference>
<name>A0A1I6MZ09_9RHOB</name>